<accession>A0ABN9DN35</accession>
<dbReference type="InterPro" id="IPR013783">
    <property type="entry name" value="Ig-like_fold"/>
</dbReference>
<gene>
    <name evidence="2" type="ORF">SPARVUS_LOCUS7505549</name>
</gene>
<reference evidence="2" key="1">
    <citation type="submission" date="2023-05" db="EMBL/GenBank/DDBJ databases">
        <authorList>
            <person name="Stuckert A."/>
        </authorList>
    </citation>
    <scope>NUCLEOTIDE SEQUENCE</scope>
</reference>
<dbReference type="Proteomes" id="UP001162483">
    <property type="component" value="Unassembled WGS sequence"/>
</dbReference>
<feature type="chain" id="PRO_5045319715" evidence="1">
    <location>
        <begin position="22"/>
        <end position="117"/>
    </location>
</feature>
<dbReference type="Gene3D" id="2.60.40.10">
    <property type="entry name" value="Immunoglobulins"/>
    <property type="match status" value="1"/>
</dbReference>
<dbReference type="InterPro" id="IPR036116">
    <property type="entry name" value="FN3_sf"/>
</dbReference>
<proteinExistence type="predicted"/>
<evidence type="ECO:0000313" key="2">
    <source>
        <dbReference type="EMBL" id="CAI9572842.1"/>
    </source>
</evidence>
<name>A0ABN9DN35_9NEOB</name>
<feature type="non-terminal residue" evidence="2">
    <location>
        <position position="117"/>
    </location>
</feature>
<feature type="signal peptide" evidence="1">
    <location>
        <begin position="1"/>
        <end position="21"/>
    </location>
</feature>
<organism evidence="2 3">
    <name type="scientific">Staurois parvus</name>
    <dbReference type="NCBI Taxonomy" id="386267"/>
    <lineage>
        <taxon>Eukaryota</taxon>
        <taxon>Metazoa</taxon>
        <taxon>Chordata</taxon>
        <taxon>Craniata</taxon>
        <taxon>Vertebrata</taxon>
        <taxon>Euteleostomi</taxon>
        <taxon>Amphibia</taxon>
        <taxon>Batrachia</taxon>
        <taxon>Anura</taxon>
        <taxon>Neobatrachia</taxon>
        <taxon>Ranoidea</taxon>
        <taxon>Ranidae</taxon>
        <taxon>Staurois</taxon>
    </lineage>
</organism>
<evidence type="ECO:0000256" key="1">
    <source>
        <dbReference type="SAM" id="SignalP"/>
    </source>
</evidence>
<keyword evidence="3" id="KW-1185">Reference proteome</keyword>
<sequence length="117" mass="12932">MQLPLSALLLCALIIIRAVSAHQTPGSGRLRLAVLMEDRLQMKWKEVEGTSNIYKVLVKPLTGDPEQEVMLKTKTAKATVGGLDPVKEYVLQIHVIQGGQDTLIAKKKFIIEDLKAQ</sequence>
<keyword evidence="1" id="KW-0732">Signal</keyword>
<dbReference type="EMBL" id="CATNWA010014522">
    <property type="protein sequence ID" value="CAI9572842.1"/>
    <property type="molecule type" value="Genomic_DNA"/>
</dbReference>
<dbReference type="SUPFAM" id="SSF49265">
    <property type="entry name" value="Fibronectin type III"/>
    <property type="match status" value="1"/>
</dbReference>
<comment type="caution">
    <text evidence="2">The sequence shown here is derived from an EMBL/GenBank/DDBJ whole genome shotgun (WGS) entry which is preliminary data.</text>
</comment>
<protein>
    <submittedName>
        <fullName evidence="2">Uncharacterized protein</fullName>
    </submittedName>
</protein>
<evidence type="ECO:0000313" key="3">
    <source>
        <dbReference type="Proteomes" id="UP001162483"/>
    </source>
</evidence>